<dbReference type="EMBL" id="LKBA01000001">
    <property type="protein sequence ID" value="KPN64911.1"/>
    <property type="molecule type" value="Genomic_DNA"/>
</dbReference>
<dbReference type="InterPro" id="IPR014284">
    <property type="entry name" value="RNA_pol_sigma-70_dom"/>
</dbReference>
<dbReference type="Gene3D" id="1.10.1740.10">
    <property type="match status" value="1"/>
</dbReference>
<evidence type="ECO:0000313" key="5">
    <source>
        <dbReference type="Proteomes" id="UP000050471"/>
    </source>
</evidence>
<feature type="domain" description="DUF6596" evidence="3">
    <location>
        <begin position="181"/>
        <end position="280"/>
    </location>
</feature>
<dbReference type="InterPro" id="IPR013249">
    <property type="entry name" value="RNA_pol_sigma70_r4_t2"/>
</dbReference>
<dbReference type="GO" id="GO:0003677">
    <property type="term" value="F:DNA binding"/>
    <property type="evidence" value="ECO:0007669"/>
    <property type="project" value="InterPro"/>
</dbReference>
<dbReference type="GO" id="GO:0006352">
    <property type="term" value="P:DNA-templated transcription initiation"/>
    <property type="evidence" value="ECO:0007669"/>
    <property type="project" value="InterPro"/>
</dbReference>
<dbReference type="InterPro" id="IPR007627">
    <property type="entry name" value="RNA_pol_sigma70_r2"/>
</dbReference>
<evidence type="ECO:0008006" key="6">
    <source>
        <dbReference type="Google" id="ProtNLM"/>
    </source>
</evidence>
<feature type="domain" description="RNA polymerase sigma factor 70 region 4 type 2" evidence="2">
    <location>
        <begin position="113"/>
        <end position="163"/>
    </location>
</feature>
<dbReference type="SUPFAM" id="SSF88946">
    <property type="entry name" value="Sigma2 domain of RNA polymerase sigma factors"/>
    <property type="match status" value="1"/>
</dbReference>
<dbReference type="InterPro" id="IPR046531">
    <property type="entry name" value="DUF6596"/>
</dbReference>
<dbReference type="SUPFAM" id="SSF48452">
    <property type="entry name" value="TPR-like"/>
    <property type="match status" value="1"/>
</dbReference>
<dbReference type="SUPFAM" id="SSF88659">
    <property type="entry name" value="Sigma3 and sigma4 domains of RNA polymerase sigma factors"/>
    <property type="match status" value="1"/>
</dbReference>
<dbReference type="InterPro" id="IPR013325">
    <property type="entry name" value="RNA_pol_sigma_r2"/>
</dbReference>
<dbReference type="OrthoDB" id="9780299at2"/>
<sequence length="411" mass="45206">MVPPVDLSIDRLIRENWGRLLAVLTARLGDYALAEDSLQDAVVEALSHWPKSLPLHPDAWLLTVARRKALDRLRRAQTASRKEGELALWLDQTRSEEGGNMGVIPDHRLELIFTCCHPALEEKTRTALTLRAIGGLTTAEIAAAYLDKPETIAARLTRAKQKIQQAGIPFRLPDAEDLPERLDAVLRAIYLIFNEGFRSSGAELTRADLVGEAIRLGRILAGLLPADPEVKALLALMLLGDSRRLTRMDEDGAYVPLELQNRARWDKPRIREGITLVKQALGAGPPGPYALQAAISALHAEAPDFDSTDWAQIVALYDLLLARHPNPVVHINRAVALSYLHGPDVALAQLDCLPTHAGLGRYQPYHACRADLLARLGRAKEAADHYRQAIDLTTSVAEKTFLSGRMAALPL</sequence>
<dbReference type="GO" id="GO:0016987">
    <property type="term" value="F:sigma factor activity"/>
    <property type="evidence" value="ECO:0007669"/>
    <property type="project" value="InterPro"/>
</dbReference>
<dbReference type="InterPro" id="IPR036388">
    <property type="entry name" value="WH-like_DNA-bd_sf"/>
</dbReference>
<protein>
    <recommendedName>
        <fullName evidence="6">RNA polymerase subunit sigma-24</fullName>
    </recommendedName>
</protein>
<dbReference type="PANTHER" id="PTHR47756:SF2">
    <property type="entry name" value="BLL6612 PROTEIN"/>
    <property type="match status" value="1"/>
</dbReference>
<dbReference type="Pfam" id="PF08281">
    <property type="entry name" value="Sigma70_r4_2"/>
    <property type="match status" value="1"/>
</dbReference>
<dbReference type="InterPro" id="IPR013324">
    <property type="entry name" value="RNA_pol_sigma_r3/r4-like"/>
</dbReference>
<evidence type="ECO:0000259" key="1">
    <source>
        <dbReference type="Pfam" id="PF04542"/>
    </source>
</evidence>
<evidence type="ECO:0000259" key="2">
    <source>
        <dbReference type="Pfam" id="PF08281"/>
    </source>
</evidence>
<dbReference type="NCBIfam" id="TIGR02937">
    <property type="entry name" value="sigma70-ECF"/>
    <property type="match status" value="1"/>
</dbReference>
<feature type="domain" description="RNA polymerase sigma-70 region 2" evidence="1">
    <location>
        <begin position="12"/>
        <end position="77"/>
    </location>
</feature>
<dbReference type="InterPro" id="IPR011990">
    <property type="entry name" value="TPR-like_helical_dom_sf"/>
</dbReference>
<name>A0A0P7J8F0_9RHOB</name>
<organism evidence="4 5">
    <name type="scientific">Aliiroseovarius crassostreae</name>
    <dbReference type="NCBI Taxonomy" id="154981"/>
    <lineage>
        <taxon>Bacteria</taxon>
        <taxon>Pseudomonadati</taxon>
        <taxon>Pseudomonadota</taxon>
        <taxon>Alphaproteobacteria</taxon>
        <taxon>Rhodobacterales</taxon>
        <taxon>Paracoccaceae</taxon>
        <taxon>Aliiroseovarius</taxon>
    </lineage>
</organism>
<accession>A0A0P7J8F0</accession>
<dbReference type="Gene3D" id="1.10.10.10">
    <property type="entry name" value="Winged helix-like DNA-binding domain superfamily/Winged helix DNA-binding domain"/>
    <property type="match status" value="1"/>
</dbReference>
<dbReference type="Gene3D" id="1.25.40.10">
    <property type="entry name" value="Tetratricopeptide repeat domain"/>
    <property type="match status" value="1"/>
</dbReference>
<dbReference type="PANTHER" id="PTHR47756">
    <property type="entry name" value="BLL6612 PROTEIN-RELATED"/>
    <property type="match status" value="1"/>
</dbReference>
<dbReference type="Pfam" id="PF20239">
    <property type="entry name" value="DUF6596"/>
    <property type="match status" value="1"/>
</dbReference>
<dbReference type="RefSeq" id="WP_055187390.1">
    <property type="nucleotide sequence ID" value="NZ_FPBS01000008.1"/>
</dbReference>
<dbReference type="Pfam" id="PF04542">
    <property type="entry name" value="Sigma70_r2"/>
    <property type="match status" value="1"/>
</dbReference>
<dbReference type="STRING" id="154981.AKJ29_06725"/>
<reference evidence="4 5" key="1">
    <citation type="submission" date="2015-09" db="EMBL/GenBank/DDBJ databases">
        <title>Draft genome sequence of Aliiroseovarius crassostreae CV919-312TSm, the causative agent of Roseovarius Oyster Disease (formerly Juvenile Oyster Disease).</title>
        <authorList>
            <person name="Kessner L."/>
            <person name="Spinard E."/>
            <person name="Nelson D."/>
        </authorList>
    </citation>
    <scope>NUCLEOTIDE SEQUENCE [LARGE SCALE GENOMIC DNA]</scope>
    <source>
        <strain evidence="4 5">CV919-312</strain>
    </source>
</reference>
<evidence type="ECO:0000259" key="3">
    <source>
        <dbReference type="Pfam" id="PF20239"/>
    </source>
</evidence>
<evidence type="ECO:0000313" key="4">
    <source>
        <dbReference type="EMBL" id="KPN64911.1"/>
    </source>
</evidence>
<dbReference type="AlphaFoldDB" id="A0A0P7J8F0"/>
<gene>
    <name evidence="4" type="ORF">AKJ29_06725</name>
</gene>
<dbReference type="Proteomes" id="UP000050471">
    <property type="component" value="Unassembled WGS sequence"/>
</dbReference>
<comment type="caution">
    <text evidence="4">The sequence shown here is derived from an EMBL/GenBank/DDBJ whole genome shotgun (WGS) entry which is preliminary data.</text>
</comment>
<keyword evidence="5" id="KW-1185">Reference proteome</keyword>
<proteinExistence type="predicted"/>